<gene>
    <name evidence="2" type="ORF">KP509_21G084800</name>
</gene>
<dbReference type="AlphaFoldDB" id="A0A8T2SF94"/>
<sequence length="185" mass="20521">MKGCFGYPKRRHGRNLVLHGSSAVRDSDIDDSKDEVWFDSKLVFESDSDDDFMSVNGDSLPSNFSYSNSNSGITRPSFAALKERMEELARENVDNKALSPPQSGHASPVKKNLGQLFGSNEEEHEQSEIDKTPAIARQGSKKGHDGVPQRCFPGLFTATEKKSPIRTTSRKVKATPVKLPYWLCS</sequence>
<dbReference type="EMBL" id="CM035426">
    <property type="protein sequence ID" value="KAH7316242.1"/>
    <property type="molecule type" value="Genomic_DNA"/>
</dbReference>
<proteinExistence type="predicted"/>
<feature type="region of interest" description="Disordered" evidence="1">
    <location>
        <begin position="90"/>
        <end position="152"/>
    </location>
</feature>
<organism evidence="2 3">
    <name type="scientific">Ceratopteris richardii</name>
    <name type="common">Triangle waterfern</name>
    <dbReference type="NCBI Taxonomy" id="49495"/>
    <lineage>
        <taxon>Eukaryota</taxon>
        <taxon>Viridiplantae</taxon>
        <taxon>Streptophyta</taxon>
        <taxon>Embryophyta</taxon>
        <taxon>Tracheophyta</taxon>
        <taxon>Polypodiopsida</taxon>
        <taxon>Polypodiidae</taxon>
        <taxon>Polypodiales</taxon>
        <taxon>Pteridineae</taxon>
        <taxon>Pteridaceae</taxon>
        <taxon>Parkerioideae</taxon>
        <taxon>Ceratopteris</taxon>
    </lineage>
</organism>
<dbReference type="OrthoDB" id="1925325at2759"/>
<name>A0A8T2SF94_CERRI</name>
<dbReference type="Proteomes" id="UP000825935">
    <property type="component" value="Chromosome 21"/>
</dbReference>
<accession>A0A8T2SF94</accession>
<keyword evidence="3" id="KW-1185">Reference proteome</keyword>
<dbReference type="EMBL" id="CM035426">
    <property type="protein sequence ID" value="KAH7316243.1"/>
    <property type="molecule type" value="Genomic_DNA"/>
</dbReference>
<evidence type="ECO:0000313" key="3">
    <source>
        <dbReference type="Proteomes" id="UP000825935"/>
    </source>
</evidence>
<comment type="caution">
    <text evidence="2">The sequence shown here is derived from an EMBL/GenBank/DDBJ whole genome shotgun (WGS) entry which is preliminary data.</text>
</comment>
<dbReference type="PANTHER" id="PTHR34280">
    <property type="entry name" value="OS01G0920100 PROTEIN"/>
    <property type="match status" value="1"/>
</dbReference>
<evidence type="ECO:0000313" key="2">
    <source>
        <dbReference type="EMBL" id="KAH7316243.1"/>
    </source>
</evidence>
<dbReference type="PANTHER" id="PTHR34280:SF2">
    <property type="entry name" value="OS01G0920100 PROTEIN"/>
    <property type="match status" value="1"/>
</dbReference>
<dbReference type="InterPro" id="IPR038947">
    <property type="entry name" value="At3g27210-like"/>
</dbReference>
<evidence type="ECO:0000256" key="1">
    <source>
        <dbReference type="SAM" id="MobiDB-lite"/>
    </source>
</evidence>
<reference evidence="2" key="1">
    <citation type="submission" date="2021-08" db="EMBL/GenBank/DDBJ databases">
        <title>WGS assembly of Ceratopteris richardii.</title>
        <authorList>
            <person name="Marchant D.B."/>
            <person name="Chen G."/>
            <person name="Jenkins J."/>
            <person name="Shu S."/>
            <person name="Leebens-Mack J."/>
            <person name="Grimwood J."/>
            <person name="Schmutz J."/>
            <person name="Soltis P."/>
            <person name="Soltis D."/>
            <person name="Chen Z.-H."/>
        </authorList>
    </citation>
    <scope>NUCLEOTIDE SEQUENCE</scope>
    <source>
        <strain evidence="2">Whitten #5841</strain>
        <tissue evidence="2">Leaf</tissue>
    </source>
</reference>
<protein>
    <submittedName>
        <fullName evidence="2">Uncharacterized protein</fullName>
    </submittedName>
</protein>